<protein>
    <submittedName>
        <fullName evidence="10">Aspartic proteinase-like protein 2</fullName>
    </submittedName>
</protein>
<evidence type="ECO:0000313" key="9">
    <source>
        <dbReference type="Proteomes" id="UP000694930"/>
    </source>
</evidence>
<evidence type="ECO:0000256" key="5">
    <source>
        <dbReference type="ARBA" id="ARBA00023180"/>
    </source>
</evidence>
<dbReference type="SUPFAM" id="SSF50630">
    <property type="entry name" value="Acid proteases"/>
    <property type="match status" value="1"/>
</dbReference>
<keyword evidence="4 6" id="KW-0378">Hydrolase</keyword>
<evidence type="ECO:0000256" key="1">
    <source>
        <dbReference type="ARBA" id="ARBA00007447"/>
    </source>
</evidence>
<organism evidence="9 10">
    <name type="scientific">Solanum pennellii</name>
    <name type="common">Tomato</name>
    <name type="synonym">Lycopersicon pennellii</name>
    <dbReference type="NCBI Taxonomy" id="28526"/>
    <lineage>
        <taxon>Eukaryota</taxon>
        <taxon>Viridiplantae</taxon>
        <taxon>Streptophyta</taxon>
        <taxon>Embryophyta</taxon>
        <taxon>Tracheophyta</taxon>
        <taxon>Spermatophyta</taxon>
        <taxon>Magnoliopsida</taxon>
        <taxon>eudicotyledons</taxon>
        <taxon>Gunneridae</taxon>
        <taxon>Pentapetalae</taxon>
        <taxon>asterids</taxon>
        <taxon>lamiids</taxon>
        <taxon>Solanales</taxon>
        <taxon>Solanaceae</taxon>
        <taxon>Solanoideae</taxon>
        <taxon>Solaneae</taxon>
        <taxon>Solanum</taxon>
        <taxon>Solanum subgen. Lycopersicon</taxon>
    </lineage>
</organism>
<dbReference type="Gene3D" id="2.40.70.10">
    <property type="entry name" value="Acid Proteases"/>
    <property type="match status" value="2"/>
</dbReference>
<dbReference type="Proteomes" id="UP000694930">
    <property type="component" value="Chromosome 1"/>
</dbReference>
<evidence type="ECO:0000256" key="6">
    <source>
        <dbReference type="RuleBase" id="RU000454"/>
    </source>
</evidence>
<keyword evidence="3 6" id="KW-0064">Aspartyl protease</keyword>
<evidence type="ECO:0000259" key="8">
    <source>
        <dbReference type="PROSITE" id="PS51767"/>
    </source>
</evidence>
<dbReference type="InterPro" id="IPR032799">
    <property type="entry name" value="TAXi_C"/>
</dbReference>
<reference evidence="10" key="2">
    <citation type="submission" date="2025-08" db="UniProtKB">
        <authorList>
            <consortium name="RefSeq"/>
        </authorList>
    </citation>
    <scope>IDENTIFICATION</scope>
</reference>
<keyword evidence="2 6" id="KW-0645">Protease</keyword>
<proteinExistence type="inferred from homology"/>
<evidence type="ECO:0000313" key="10">
    <source>
        <dbReference type="RefSeq" id="XP_027769866.1"/>
    </source>
</evidence>
<dbReference type="PRINTS" id="PR00792">
    <property type="entry name" value="PEPSIN"/>
</dbReference>
<dbReference type="InterPro" id="IPR021109">
    <property type="entry name" value="Peptidase_aspartic_dom_sf"/>
</dbReference>
<dbReference type="InterPro" id="IPR001461">
    <property type="entry name" value="Aspartic_peptidase_A1"/>
</dbReference>
<dbReference type="InterPro" id="IPR001969">
    <property type="entry name" value="Aspartic_peptidase_AS"/>
</dbReference>
<dbReference type="RefSeq" id="XP_027769866.1">
    <property type="nucleotide sequence ID" value="XM_027914065.1"/>
</dbReference>
<dbReference type="PANTHER" id="PTHR13683">
    <property type="entry name" value="ASPARTYL PROTEASES"/>
    <property type="match status" value="1"/>
</dbReference>
<dbReference type="PROSITE" id="PS51767">
    <property type="entry name" value="PEPTIDASE_A1"/>
    <property type="match status" value="1"/>
</dbReference>
<keyword evidence="7" id="KW-1133">Transmembrane helix</keyword>
<evidence type="ECO:0000256" key="7">
    <source>
        <dbReference type="SAM" id="Phobius"/>
    </source>
</evidence>
<feature type="domain" description="Peptidase A1" evidence="8">
    <location>
        <begin position="2"/>
        <end position="353"/>
    </location>
</feature>
<dbReference type="Pfam" id="PF14543">
    <property type="entry name" value="TAXi_N"/>
    <property type="match status" value="1"/>
</dbReference>
<comment type="similarity">
    <text evidence="1 6">Belongs to the peptidase A1 family.</text>
</comment>
<dbReference type="PROSITE" id="PS00141">
    <property type="entry name" value="ASP_PROTEASE"/>
    <property type="match status" value="1"/>
</dbReference>
<reference evidence="9" key="1">
    <citation type="journal article" date="2014" name="Nat. Genet.">
        <title>The genome of the stress-tolerant wild tomato species Solanum pennellii.</title>
        <authorList>
            <person name="Bolger A."/>
            <person name="Scossa F."/>
            <person name="Bolger M.E."/>
            <person name="Lanz C."/>
            <person name="Maumus F."/>
            <person name="Tohge T."/>
            <person name="Quesneville H."/>
            <person name="Alseekh S."/>
            <person name="Sorensen I."/>
            <person name="Lichtenstein G."/>
            <person name="Fich E.A."/>
            <person name="Conte M."/>
            <person name="Keller H."/>
            <person name="Schneeberger K."/>
            <person name="Schwacke R."/>
            <person name="Ofner I."/>
            <person name="Vrebalov J."/>
            <person name="Xu Y."/>
            <person name="Osorio S."/>
            <person name="Aflitos S.A."/>
            <person name="Schijlen E."/>
            <person name="Jimenez-Gomez J.M."/>
            <person name="Ryngajllo M."/>
            <person name="Kimura S."/>
            <person name="Kumar R."/>
            <person name="Koenig D."/>
            <person name="Headland L.R."/>
            <person name="Maloof J.N."/>
            <person name="Sinha N."/>
            <person name="van Ham R.C."/>
            <person name="Lankhorst R.K."/>
            <person name="Mao L."/>
            <person name="Vogel A."/>
            <person name="Arsova B."/>
            <person name="Panstruga R."/>
            <person name="Fei Z."/>
            <person name="Rose J.K."/>
            <person name="Zamir D."/>
            <person name="Carrari F."/>
            <person name="Giovannoni J.J."/>
            <person name="Weigel D."/>
            <person name="Usadel B."/>
            <person name="Fernie A.R."/>
        </authorList>
    </citation>
    <scope>NUCLEOTIDE SEQUENCE [LARGE SCALE GENOMIC DNA]</scope>
    <source>
        <strain evidence="9">cv. LA0716</strain>
    </source>
</reference>
<dbReference type="InterPro" id="IPR034161">
    <property type="entry name" value="Pepsin-like_plant"/>
</dbReference>
<evidence type="ECO:0000256" key="4">
    <source>
        <dbReference type="ARBA" id="ARBA00022801"/>
    </source>
</evidence>
<evidence type="ECO:0000256" key="2">
    <source>
        <dbReference type="ARBA" id="ARBA00022670"/>
    </source>
</evidence>
<dbReference type="InterPro" id="IPR032861">
    <property type="entry name" value="TAXi_N"/>
</dbReference>
<name>A0ABM1V298_SOLPN</name>
<gene>
    <name evidence="10" type="primary">LOC107017248</name>
</gene>
<dbReference type="PANTHER" id="PTHR13683:SF875">
    <property type="entry name" value="EUKARYOTIC ASPARTYL PROTEASE FAMILY PROTEIN"/>
    <property type="match status" value="1"/>
</dbReference>
<dbReference type="Pfam" id="PF14541">
    <property type="entry name" value="TAXi_C"/>
    <property type="match status" value="1"/>
</dbReference>
<dbReference type="InterPro" id="IPR033121">
    <property type="entry name" value="PEPTIDASE_A1"/>
</dbReference>
<dbReference type="GeneID" id="107017248"/>
<keyword evidence="9" id="KW-1185">Reference proteome</keyword>
<keyword evidence="7" id="KW-0812">Transmembrane</keyword>
<feature type="transmembrane region" description="Helical" evidence="7">
    <location>
        <begin position="377"/>
        <end position="393"/>
    </location>
</feature>
<accession>A0ABM1V298</accession>
<evidence type="ECO:0000256" key="3">
    <source>
        <dbReference type="ARBA" id="ARBA00022750"/>
    </source>
</evidence>
<dbReference type="CDD" id="cd05476">
    <property type="entry name" value="pepsin_A_like_plant"/>
    <property type="match status" value="1"/>
</dbReference>
<keyword evidence="5" id="KW-0325">Glycoprotein</keyword>
<keyword evidence="7" id="KW-0472">Membrane</keyword>
<sequence>MYYTKIKLGSPPGEYNMLIDTGSDISWISCSSCSNCPRTSGLGVEMNFYDTDNSSTSSVISCSASVCTSDECSETNQCAYSLHYADNSGTSGYFVLDLFYFDKIMRTSLISKSSTSIIFGCSTSQLGDLILTDKAVDGILGFGQQRLSIISQLSSHGISPKSFSHCLKGEGSGGGILVLGEILHLSMVYTPLVPSKGHYNVYLQSISVHGRILPIDPEAFANSGDRGTIVDSGTSLVYLVTEAYESVVNAITVVVSPSAKPIKSAMYPCYLISSSFSENIAEVFPTISLNFAGDASMNLTPTDYLEDMGFVDVAAKWCIHFIRRDLSLTTLGDVALKDRIIVYDLARQRIGWANYNCSLHVNVSITSGTYDVTQASTIYHMLGLILFILNLFWSQ</sequence>